<proteinExistence type="predicted"/>
<organism evidence="3 4">
    <name type="scientific">Prorocentrum cordatum</name>
    <dbReference type="NCBI Taxonomy" id="2364126"/>
    <lineage>
        <taxon>Eukaryota</taxon>
        <taxon>Sar</taxon>
        <taxon>Alveolata</taxon>
        <taxon>Dinophyceae</taxon>
        <taxon>Prorocentrales</taxon>
        <taxon>Prorocentraceae</taxon>
        <taxon>Prorocentrum</taxon>
    </lineage>
</organism>
<keyword evidence="2" id="KW-0732">Signal</keyword>
<sequence length="376" mass="40691">MWIVVAVLCYMYFHVSEHSYVSCLSVAYAAQSMIPDMGTLSRETQSSGELEQNLIVTIQEVVIGVAILTVVDLLAASKASKQARQRLQISFRRARELAELLGDAAGSAASTELCIKRFADFLGDLDALRGLIPHAAKEPVYGGEPFKTELYEELEARLRAVAGHVADIEWAARIRSHRRAAPAAQAGPASWPCRGDESSPVAMDAAQLAPNQALDDALRLLFSRLRRNVDGMLRGVEALAAFVTQHGQSFPAPAQPWSSRAAERGGRGAGAPQSLEAILTEPQGGGHPVRRRLTRLLSQVLEDEDAPAAQAHGLSASVASRGAALETLFVGLRFQLAASDANLPHHDDLCRFEVVLLLTRLLVGEVRKMELALMEY</sequence>
<comment type="caution">
    <text evidence="3">The sequence shown here is derived from an EMBL/GenBank/DDBJ whole genome shotgun (WGS) entry which is preliminary data.</text>
</comment>
<reference evidence="3" key="1">
    <citation type="submission" date="2023-10" db="EMBL/GenBank/DDBJ databases">
        <authorList>
            <person name="Chen Y."/>
            <person name="Shah S."/>
            <person name="Dougan E. K."/>
            <person name="Thang M."/>
            <person name="Chan C."/>
        </authorList>
    </citation>
    <scope>NUCLEOTIDE SEQUENCE [LARGE SCALE GENOMIC DNA]</scope>
</reference>
<dbReference type="Proteomes" id="UP001189429">
    <property type="component" value="Unassembled WGS sequence"/>
</dbReference>
<evidence type="ECO:0000313" key="4">
    <source>
        <dbReference type="Proteomes" id="UP001189429"/>
    </source>
</evidence>
<gene>
    <name evidence="3" type="ORF">PCOR1329_LOCUS77196</name>
</gene>
<protein>
    <submittedName>
        <fullName evidence="3">Uncharacterized protein</fullName>
    </submittedName>
</protein>
<feature type="region of interest" description="Disordered" evidence="1">
    <location>
        <begin position="249"/>
        <end position="271"/>
    </location>
</feature>
<evidence type="ECO:0000256" key="1">
    <source>
        <dbReference type="SAM" id="MobiDB-lite"/>
    </source>
</evidence>
<name>A0ABN9XML3_9DINO</name>
<keyword evidence="4" id="KW-1185">Reference proteome</keyword>
<accession>A0ABN9XML3</accession>
<evidence type="ECO:0000256" key="2">
    <source>
        <dbReference type="SAM" id="SignalP"/>
    </source>
</evidence>
<dbReference type="EMBL" id="CAUYUJ010020660">
    <property type="protein sequence ID" value="CAK0899755.1"/>
    <property type="molecule type" value="Genomic_DNA"/>
</dbReference>
<feature type="signal peptide" evidence="2">
    <location>
        <begin position="1"/>
        <end position="18"/>
    </location>
</feature>
<evidence type="ECO:0000313" key="3">
    <source>
        <dbReference type="EMBL" id="CAK0899755.1"/>
    </source>
</evidence>
<feature type="chain" id="PRO_5046413956" evidence="2">
    <location>
        <begin position="19"/>
        <end position="376"/>
    </location>
</feature>